<comment type="caution">
    <text evidence="2">The sequence shown here is derived from an EMBL/GenBank/DDBJ whole genome shotgun (WGS) entry which is preliminary data.</text>
</comment>
<feature type="domain" description="Heavy metal binding" evidence="1">
    <location>
        <begin position="36"/>
        <end position="64"/>
    </location>
</feature>
<dbReference type="InterPro" id="IPR045800">
    <property type="entry name" value="HMBD"/>
</dbReference>
<dbReference type="RefSeq" id="WP_119350531.1">
    <property type="nucleotide sequence ID" value="NZ_QWET01000009.1"/>
</dbReference>
<dbReference type="GO" id="GO:0046872">
    <property type="term" value="F:metal ion binding"/>
    <property type="evidence" value="ECO:0007669"/>
    <property type="project" value="InterPro"/>
</dbReference>
<keyword evidence="3" id="KW-1185">Reference proteome</keyword>
<dbReference type="EMBL" id="QWET01000009">
    <property type="protein sequence ID" value="RIH64659.1"/>
    <property type="molecule type" value="Genomic_DNA"/>
</dbReference>
<protein>
    <recommendedName>
        <fullName evidence="1">Heavy metal binding domain-containing protein</fullName>
    </recommendedName>
</protein>
<accession>A0A399CZ02</accession>
<evidence type="ECO:0000313" key="2">
    <source>
        <dbReference type="EMBL" id="RIH64659.1"/>
    </source>
</evidence>
<sequence length="80" mass="8634">MKTLKNLFGGKTKVMTMETVSSQSGEKSIFHSGALYQCPMKCEGDKTYDKPGNCPVCNMKLAPVNNGADSQSHNHDGCCC</sequence>
<dbReference type="AlphaFoldDB" id="A0A399CZ02"/>
<dbReference type="Proteomes" id="UP000266441">
    <property type="component" value="Unassembled WGS sequence"/>
</dbReference>
<proteinExistence type="predicted"/>
<evidence type="ECO:0000313" key="3">
    <source>
        <dbReference type="Proteomes" id="UP000266441"/>
    </source>
</evidence>
<evidence type="ECO:0000259" key="1">
    <source>
        <dbReference type="Pfam" id="PF19335"/>
    </source>
</evidence>
<name>A0A399CZ02_9BACT</name>
<gene>
    <name evidence="2" type="ORF">D1164_13535</name>
</gene>
<organism evidence="2 3">
    <name type="scientific">Mariniphaga sediminis</name>
    <dbReference type="NCBI Taxonomy" id="1628158"/>
    <lineage>
        <taxon>Bacteria</taxon>
        <taxon>Pseudomonadati</taxon>
        <taxon>Bacteroidota</taxon>
        <taxon>Bacteroidia</taxon>
        <taxon>Marinilabiliales</taxon>
        <taxon>Prolixibacteraceae</taxon>
        <taxon>Mariniphaga</taxon>
    </lineage>
</organism>
<reference evidence="2 3" key="1">
    <citation type="journal article" date="2015" name="Int. J. Syst. Evol. Microbiol.">
        <title>Mariniphaga sediminis sp. nov., isolated from coastal sediment.</title>
        <authorList>
            <person name="Wang F.Q."/>
            <person name="Shen Q.Y."/>
            <person name="Chen G.J."/>
            <person name="Du Z.J."/>
        </authorList>
    </citation>
    <scope>NUCLEOTIDE SEQUENCE [LARGE SCALE GENOMIC DNA]</scope>
    <source>
        <strain evidence="2 3">SY21</strain>
    </source>
</reference>
<dbReference type="Pfam" id="PF19335">
    <property type="entry name" value="HMBD"/>
    <property type="match status" value="1"/>
</dbReference>
<dbReference type="OrthoDB" id="1523860at2"/>